<dbReference type="SUPFAM" id="SSF46785">
    <property type="entry name" value="Winged helix' DNA-binding domain"/>
    <property type="match status" value="1"/>
</dbReference>
<dbReference type="GO" id="GO:0003677">
    <property type="term" value="F:DNA binding"/>
    <property type="evidence" value="ECO:0007669"/>
    <property type="project" value="UniProtKB-KW"/>
</dbReference>
<evidence type="ECO:0000256" key="1">
    <source>
        <dbReference type="ARBA" id="ARBA00023015"/>
    </source>
</evidence>
<dbReference type="PANTHER" id="PTHR43537">
    <property type="entry name" value="TRANSCRIPTIONAL REGULATOR, GNTR FAMILY"/>
    <property type="match status" value="1"/>
</dbReference>
<dbReference type="InterPro" id="IPR036388">
    <property type="entry name" value="WH-like_DNA-bd_sf"/>
</dbReference>
<dbReference type="SMART" id="SM00895">
    <property type="entry name" value="FCD"/>
    <property type="match status" value="1"/>
</dbReference>
<evidence type="ECO:0000313" key="5">
    <source>
        <dbReference type="EMBL" id="OLO03028.1"/>
    </source>
</evidence>
<evidence type="ECO:0000256" key="2">
    <source>
        <dbReference type="ARBA" id="ARBA00023125"/>
    </source>
</evidence>
<proteinExistence type="predicted"/>
<dbReference type="PRINTS" id="PR00035">
    <property type="entry name" value="HTHGNTR"/>
</dbReference>
<dbReference type="CDD" id="cd07377">
    <property type="entry name" value="WHTH_GntR"/>
    <property type="match status" value="1"/>
</dbReference>
<dbReference type="PROSITE" id="PS50949">
    <property type="entry name" value="HTH_GNTR"/>
    <property type="match status" value="1"/>
</dbReference>
<organism evidence="5 6">
    <name type="scientific">Salinicola socius</name>
    <dbReference type="NCBI Taxonomy" id="404433"/>
    <lineage>
        <taxon>Bacteria</taxon>
        <taxon>Pseudomonadati</taxon>
        <taxon>Pseudomonadota</taxon>
        <taxon>Gammaproteobacteria</taxon>
        <taxon>Oceanospirillales</taxon>
        <taxon>Halomonadaceae</taxon>
        <taxon>Salinicola</taxon>
    </lineage>
</organism>
<keyword evidence="6" id="KW-1185">Reference proteome</keyword>
<evidence type="ECO:0000313" key="6">
    <source>
        <dbReference type="Proteomes" id="UP000186878"/>
    </source>
</evidence>
<dbReference type="Pfam" id="PF00392">
    <property type="entry name" value="GntR"/>
    <property type="match status" value="1"/>
</dbReference>
<dbReference type="Gene3D" id="1.10.10.10">
    <property type="entry name" value="Winged helix-like DNA-binding domain superfamily/Winged helix DNA-binding domain"/>
    <property type="match status" value="1"/>
</dbReference>
<dbReference type="OrthoDB" id="8066003at2"/>
<gene>
    <name evidence="5" type="ORF">BTW07_15910</name>
</gene>
<dbReference type="Pfam" id="PF07729">
    <property type="entry name" value="FCD"/>
    <property type="match status" value="1"/>
</dbReference>
<dbReference type="InterPro" id="IPR000524">
    <property type="entry name" value="Tscrpt_reg_HTH_GntR"/>
</dbReference>
<dbReference type="InterPro" id="IPR036390">
    <property type="entry name" value="WH_DNA-bd_sf"/>
</dbReference>
<evidence type="ECO:0000256" key="3">
    <source>
        <dbReference type="ARBA" id="ARBA00023163"/>
    </source>
</evidence>
<reference evidence="5 6" key="1">
    <citation type="submission" date="2016-12" db="EMBL/GenBank/DDBJ databases">
        <title>Draft genome sequences of strains Salinicola socius SMB35, Salinicola sp. MH3R3-1 and Chromohalobacter sp. SMB17 from the Verkhnekamsk potash mining region of Russia.</title>
        <authorList>
            <person name="Mavrodi D.V."/>
            <person name="Olsson B.E."/>
            <person name="Korsakova E.S."/>
            <person name="Pyankova A."/>
            <person name="Mavrodi O.V."/>
            <person name="Plotnikova E.G."/>
        </authorList>
    </citation>
    <scope>NUCLEOTIDE SEQUENCE [LARGE SCALE GENOMIC DNA]</scope>
    <source>
        <strain evidence="5 6">SMB35</strain>
    </source>
</reference>
<comment type="caution">
    <text evidence="5">The sequence shown here is derived from an EMBL/GenBank/DDBJ whole genome shotgun (WGS) entry which is preliminary data.</text>
</comment>
<dbReference type="InterPro" id="IPR011711">
    <property type="entry name" value="GntR_C"/>
</dbReference>
<dbReference type="RefSeq" id="WP_075571167.1">
    <property type="nucleotide sequence ID" value="NZ_MSDO01000025.1"/>
</dbReference>
<dbReference type="GO" id="GO:0003700">
    <property type="term" value="F:DNA-binding transcription factor activity"/>
    <property type="evidence" value="ECO:0007669"/>
    <property type="project" value="InterPro"/>
</dbReference>
<keyword evidence="2" id="KW-0238">DNA-binding</keyword>
<sequence length="233" mass="26888">MQTFNDDGTTLETAARPMRIQRAALHDKIVERLHDLITEGDLKPGERINERELADRLAVSRTPLREALRVLAAEKLVTISPNYGTFVTRMTRQEIHDTFELMSALERFSGELACLRITAGELTAIREAHEAMLGHWQRHDLPAYYHANQRIHDLINRAARNDALRQIYLSLNRRLHPLRLSSNRSEAKWRRAVEEHREMMAALETRDGSALGALMERHLLEKRDAVLADWTDD</sequence>
<dbReference type="SUPFAM" id="SSF48008">
    <property type="entry name" value="GntR ligand-binding domain-like"/>
    <property type="match status" value="1"/>
</dbReference>
<dbReference type="Proteomes" id="UP000186878">
    <property type="component" value="Unassembled WGS sequence"/>
</dbReference>
<evidence type="ECO:0000259" key="4">
    <source>
        <dbReference type="PROSITE" id="PS50949"/>
    </source>
</evidence>
<dbReference type="InterPro" id="IPR008920">
    <property type="entry name" value="TF_FadR/GntR_C"/>
</dbReference>
<feature type="domain" description="HTH gntR-type" evidence="4">
    <location>
        <begin position="23"/>
        <end position="90"/>
    </location>
</feature>
<dbReference type="EMBL" id="MSDO01000025">
    <property type="protein sequence ID" value="OLO03028.1"/>
    <property type="molecule type" value="Genomic_DNA"/>
</dbReference>
<accession>A0A1Q8SNM4</accession>
<dbReference type="PANTHER" id="PTHR43537:SF50">
    <property type="entry name" value="TRANSCRIPTIONAL REGULATORY PROTEIN"/>
    <property type="match status" value="1"/>
</dbReference>
<name>A0A1Q8SNM4_9GAMM</name>
<dbReference type="STRING" id="404433.BTW07_15910"/>
<protein>
    <submittedName>
        <fullName evidence="5">GntR family transcriptional regulator</fullName>
    </submittedName>
</protein>
<dbReference type="Gene3D" id="1.20.120.530">
    <property type="entry name" value="GntR ligand-binding domain-like"/>
    <property type="match status" value="1"/>
</dbReference>
<keyword evidence="3" id="KW-0804">Transcription</keyword>
<keyword evidence="1" id="KW-0805">Transcription regulation</keyword>
<dbReference type="SMART" id="SM00345">
    <property type="entry name" value="HTH_GNTR"/>
    <property type="match status" value="1"/>
</dbReference>
<dbReference type="AlphaFoldDB" id="A0A1Q8SNM4"/>